<gene>
    <name evidence="2" type="ORF">SDC9_148686</name>
</gene>
<dbReference type="AlphaFoldDB" id="A0A645EI94"/>
<feature type="region of interest" description="Disordered" evidence="1">
    <location>
        <begin position="1"/>
        <end position="22"/>
    </location>
</feature>
<name>A0A645EI94_9ZZZZ</name>
<dbReference type="AntiFam" id="ANF00095">
    <property type="entry name" value="Shadow ORF (opposite ABC transporters)"/>
</dbReference>
<accession>A0A645EI94</accession>
<feature type="compositionally biased region" description="Basic and acidic residues" evidence="1">
    <location>
        <begin position="13"/>
        <end position="22"/>
    </location>
</feature>
<evidence type="ECO:0000256" key="1">
    <source>
        <dbReference type="SAM" id="MobiDB-lite"/>
    </source>
</evidence>
<feature type="region of interest" description="Disordered" evidence="1">
    <location>
        <begin position="80"/>
        <end position="109"/>
    </location>
</feature>
<organism evidence="2">
    <name type="scientific">bioreactor metagenome</name>
    <dbReference type="NCBI Taxonomy" id="1076179"/>
    <lineage>
        <taxon>unclassified sequences</taxon>
        <taxon>metagenomes</taxon>
        <taxon>ecological metagenomes</taxon>
    </lineage>
</organism>
<dbReference type="EMBL" id="VSSQ01047476">
    <property type="protein sequence ID" value="MPN01477.1"/>
    <property type="molecule type" value="Genomic_DNA"/>
</dbReference>
<evidence type="ECO:0000313" key="2">
    <source>
        <dbReference type="EMBL" id="MPN01477.1"/>
    </source>
</evidence>
<feature type="compositionally biased region" description="Basic residues" evidence="1">
    <location>
        <begin position="1"/>
        <end position="10"/>
    </location>
</feature>
<proteinExistence type="predicted"/>
<protein>
    <submittedName>
        <fullName evidence="2">Uncharacterized protein</fullName>
    </submittedName>
</protein>
<comment type="caution">
    <text evidence="2">The sequence shown here is derived from an EMBL/GenBank/DDBJ whole genome shotgun (WGS) entry which is preliminary data.</text>
</comment>
<sequence length="151" mass="16167">MLHAAGKRTGHAGAERLEHGHVKQFGESRPAFVGSHFVKGGIKPHVFFHAQVFVQAEFLRHVADALLDFRRLLDGIESQHAGGAGGGPHQTAQGAQQRGLTGRVRTKQAHDLTGRQVERHVGKCGDGASRARKDLGKTAALDRIHATALAP</sequence>
<reference evidence="2" key="1">
    <citation type="submission" date="2019-08" db="EMBL/GenBank/DDBJ databases">
        <authorList>
            <person name="Kucharzyk K."/>
            <person name="Murdoch R.W."/>
            <person name="Higgins S."/>
            <person name="Loffler F."/>
        </authorList>
    </citation>
    <scope>NUCLEOTIDE SEQUENCE</scope>
</reference>